<proteinExistence type="predicted"/>
<name>A0A1W6JSD6_9CAUD</name>
<dbReference type="Proteomes" id="UP000221132">
    <property type="component" value="Segment"/>
</dbReference>
<evidence type="ECO:0000313" key="1">
    <source>
        <dbReference type="EMBL" id="ARM70182.1"/>
    </source>
</evidence>
<keyword evidence="2" id="KW-1185">Reference proteome</keyword>
<evidence type="ECO:0000313" key="2">
    <source>
        <dbReference type="Proteomes" id="UP000221132"/>
    </source>
</evidence>
<accession>A0A1W6JSD6</accession>
<sequence length="252" mass="29212">MTTLTKKQLLEEIKEFAENEMSHYELTVSVKMLGLGETKYNNIINSEIYSALESKLTKQQVEELHTIVTTCEWEEVMEEDEESVDKNIGDRLMEKEILESTDTANKQLKLDAMKKSCDLVILSIGIERYINSSSIEEFAIEKGYNLAEFVYQIVLAYNEISSSKTPIAKKVSPKEPSFVDSLIETWGLEVELIEEIETNEIQILDNGIVINVVNKQNFFHVFYEDERKGRSENYKLIYLWEVNDLIDQKLNK</sequence>
<organism evidence="1 2">
    <name type="scientific">Bacillus phage Harambe</name>
    <dbReference type="NCBI Taxonomy" id="1981931"/>
    <lineage>
        <taxon>Viruses</taxon>
        <taxon>Duplodnaviria</taxon>
        <taxon>Heunggongvirae</taxon>
        <taxon>Uroviricota</taxon>
        <taxon>Caudoviricetes</taxon>
        <taxon>Salasmaviridae</taxon>
        <taxon>Harambevirus</taxon>
        <taxon>Harambevirus harambe</taxon>
    </lineage>
</organism>
<reference evidence="2" key="1">
    <citation type="submission" date="2017-03" db="EMBL/GenBank/DDBJ databases">
        <authorList>
            <person name="Abille Z."/>
            <person name="Afsharjavan R."/>
            <person name="Alms C.E."/>
            <person name="Anil A."/>
            <person name="Azuma E.A."/>
            <person name="Boateng D."/>
            <person name="Bowden K.V."/>
            <person name="Bui Q."/>
            <person name="Callaghan K.D."/>
            <person name="Canova P.N."/>
            <person name="Carter A.-G.V."/>
            <person name="Carty B."/>
            <person name="Choudhary A."/>
            <person name="Chugh K."/>
            <person name="Clark C.B."/>
            <person name="Clark J."/>
            <person name="Cortez R."/>
            <person name="Dalwadi R.M."/>
            <person name="Daou G."/>
            <person name="Das M."/>
            <person name="Dasari S."/>
            <person name="Davis E.H."/>
            <person name="Defreitas N."/>
            <person name="Demirji J."/>
            <person name="Endres C."/>
            <person name="Fakhar S."/>
            <person name="Feeley N."/>
            <person name="Flores D.C."/>
            <person name="Fowler A.R."/>
            <person name="George T."/>
            <person name="Greis H.L."/>
            <person name="Groleau D.L."/>
            <person name="Gulati J.K."/>
            <person name="Guzman W."/>
            <person name="Hallworth A.N."/>
            <person name="Hariri A."/>
            <person name="Haya V.N."/>
            <person name="Hoffman A.K."/>
            <person name="Horne B."/>
            <person name="Howard T."/>
            <person name="Iglesia A.J."/>
            <person name="Ijezie O.D."/>
            <person name="Incognito N.A."/>
            <person name="Inen J.A."/>
            <person name="Jaiswal A."/>
            <person name="Jezek R.A."/>
            <person name="Kawa A.C."/>
            <person name="Khan F."/>
            <person name="Khin A.C."/>
            <person name="Knapo J."/>
            <person name="Kong A.S."/>
            <person name="Le B.Q."/>
            <person name="Le Q.M."/>
            <person name="Le T.-H.M."/>
            <person name="Lee M."/>
            <person name="Lockwood J.L."/>
            <person name="Loto-Rojas G.S."/>
            <person name="Mantzavinos A."/>
            <person name="Martinez D.R."/>
            <person name="Meadows A.R."/>
            <person name="Mehr S."/>
            <person name="Mellon M.N."/>
            <person name="Memon S."/>
            <person name="Miller B."/>
            <person name="Min S."/>
            <person name="Mitchell L.M."/>
            <person name="Mohamed I.R."/>
            <person name="Mohammed F.O."/>
            <person name="More S."/>
            <person name="Muntaha S."/>
            <person name="Nadeem I."/>
            <person name="Ndjeumen-Njinguet A.S."/>
            <person name="Ng P."/>
            <person name="Ngu V.E."/>
            <person name="Nguyen B.N."/>
            <person name="OHern C.T."/>
            <person name="Oboh U.S."/>
            <person name="Pagano C.W."/>
            <person name="Panakal P.R."/>
            <person name="Park D.A."/>
            <person name="Parsana D."/>
            <person name="Patel P."/>
            <person name="Patel V.S."/>
            <person name="Patwardhan V.M."/>
            <person name="Pawar S.D."/>
            <person name="Payne V.R."/>
            <person name="Petricel I.M."/>
            <person name="Phillips C."/>
            <person name="Puglisi K.M."/>
            <person name="Ramaprasad G."/>
            <person name="Raza A.S."/>
            <person name="Rivera-Oven A.G."/>
            <person name="Robins E."/>
            <person name="Roeun D.C."/>
            <person name="Rostovtseva N."/>
            <person name="Sadat M."/>
            <person name="Seas A."/>
            <person name="So E.J."/>
            <person name="Sogbesan C."/>
            <person name="Strumsky L.A."/>
            <person name="Sun J.L."/>
            <person name="Sutherland H.J."/>
            <person name="Tchakounte I."/>
            <person name="Tewell J.R."/>
            <person name="Thapa D.J."/>
            <person name="Tkach Y."/>
            <person name="Tran C.D."/>
            <person name="Tran V."/>
            <person name="Vithayathil T."/>
            <person name="Vivekanandan A."/>
            <person name="Wang S.R."/>
            <person name="White E."/>
            <person name="Yang A.L."/>
            <person name="Ye D.T."/>
            <person name="Yirenkyi M."/>
            <person name="Zarb J.S."/>
            <person name="Zhang S."/>
            <person name="Zhou M.T."/>
            <person name="Cao A."/>
            <person name="Nguyen K.M."/>
            <person name="Patel K."/>
            <person name="Patel P."/>
            <person name="Pennington E."/>
            <person name="Sendze O."/>
            <person name="Zahangir S."/>
            <person name="Correa-Mendez M."/>
            <person name="Fabian M.F."/>
            <person name="Liu S."/>
            <person name="Jethmalani Y."/>
            <person name="Nunn R."/>
            <person name="Prakash A."/>
            <person name="Louise T."/>
            <person name="Johnson A."/>
            <person name="Erill I."/>
            <person name="Caruso S.M."/>
        </authorList>
    </citation>
    <scope>NUCLEOTIDE SEQUENCE [LARGE SCALE GENOMIC DNA]</scope>
</reference>
<gene>
    <name evidence="1" type="ORF">HARAMBE_33</name>
</gene>
<protein>
    <submittedName>
        <fullName evidence="1">Uncharacterized protein</fullName>
    </submittedName>
</protein>
<dbReference type="EMBL" id="KY821088">
    <property type="protein sequence ID" value="ARM70182.1"/>
    <property type="molecule type" value="Genomic_DNA"/>
</dbReference>